<proteinExistence type="inferred from homology"/>
<dbReference type="GO" id="GO:0030833">
    <property type="term" value="P:regulation of actin filament polymerization"/>
    <property type="evidence" value="ECO:0007669"/>
    <property type="project" value="InterPro"/>
</dbReference>
<evidence type="ECO:0000313" key="7">
    <source>
        <dbReference type="EMBL" id="KAG2428129.1"/>
    </source>
</evidence>
<evidence type="ECO:0000256" key="2">
    <source>
        <dbReference type="ARBA" id="ARBA00010856"/>
    </source>
</evidence>
<dbReference type="PIRSF" id="PIRSF016315">
    <property type="entry name" value="ARP2/3_P21-Arc"/>
    <property type="match status" value="1"/>
</dbReference>
<sequence length="182" mass="20246">MAYHSHFNGDTGFKLCCGVPLVPLSPAGAESGFDPVEEAIELFRPNSLFKNFEFRGPGDKLLVYLIIFINSCLRRLAERKPGPPREEARQLLYAHAHDRFALPGQAGFPLSGLFTTPTSREEEETIRTYLRQCREEVGRRLLDRLYGPAAAVPAAAAAAVGAAAPNKHWMAFANRRFLDRTM</sequence>
<keyword evidence="4 6" id="KW-0009">Actin-binding</keyword>
<dbReference type="Gene3D" id="1.10.1760.10">
    <property type="entry name" value="Actin-related protein 2/3 complex subunit 3"/>
    <property type="match status" value="1"/>
</dbReference>
<evidence type="ECO:0000313" key="8">
    <source>
        <dbReference type="Proteomes" id="UP000650467"/>
    </source>
</evidence>
<dbReference type="OrthoDB" id="200404at2759"/>
<keyword evidence="8" id="KW-1185">Reference proteome</keyword>
<gene>
    <name evidence="7" type="ORF">HXX76_011809</name>
</gene>
<comment type="caution">
    <text evidence="7">The sequence shown here is derived from an EMBL/GenBank/DDBJ whole genome shotgun (WGS) entry which is preliminary data.</text>
</comment>
<organism evidence="7 8">
    <name type="scientific">Chlamydomonas incerta</name>
    <dbReference type="NCBI Taxonomy" id="51695"/>
    <lineage>
        <taxon>Eukaryota</taxon>
        <taxon>Viridiplantae</taxon>
        <taxon>Chlorophyta</taxon>
        <taxon>core chlorophytes</taxon>
        <taxon>Chlorophyceae</taxon>
        <taxon>CS clade</taxon>
        <taxon>Chlamydomonadales</taxon>
        <taxon>Chlamydomonadaceae</taxon>
        <taxon>Chlamydomonas</taxon>
    </lineage>
</organism>
<evidence type="ECO:0000256" key="4">
    <source>
        <dbReference type="ARBA" id="ARBA00023203"/>
    </source>
</evidence>
<dbReference type="InterPro" id="IPR036753">
    <property type="entry name" value="ARPC3_sf"/>
</dbReference>
<reference evidence="7" key="1">
    <citation type="journal article" date="2020" name="bioRxiv">
        <title>Comparative genomics of Chlamydomonas.</title>
        <authorList>
            <person name="Craig R.J."/>
            <person name="Hasan A.R."/>
            <person name="Ness R.W."/>
            <person name="Keightley P.D."/>
        </authorList>
    </citation>
    <scope>NUCLEOTIDE SEQUENCE</scope>
    <source>
        <strain evidence="7">SAG 7.73</strain>
    </source>
</reference>
<protein>
    <recommendedName>
        <fullName evidence="6">Actin-related protein 2/3 complex subunit 3</fullName>
    </recommendedName>
</protein>
<dbReference type="Pfam" id="PF04062">
    <property type="entry name" value="P21-Arc"/>
    <property type="match status" value="1"/>
</dbReference>
<evidence type="ECO:0000256" key="3">
    <source>
        <dbReference type="ARBA" id="ARBA00022490"/>
    </source>
</evidence>
<dbReference type="SUPFAM" id="SSF69060">
    <property type="entry name" value="Arp2/3 complex 21 kDa subunit ARPC3"/>
    <property type="match status" value="1"/>
</dbReference>
<dbReference type="GO" id="GO:0003779">
    <property type="term" value="F:actin binding"/>
    <property type="evidence" value="ECO:0007669"/>
    <property type="project" value="UniProtKB-KW"/>
</dbReference>
<comment type="similarity">
    <text evidence="2 6">Belongs to the ARPC3 family.</text>
</comment>
<keyword evidence="5 6" id="KW-0206">Cytoskeleton</keyword>
<evidence type="ECO:0000256" key="1">
    <source>
        <dbReference type="ARBA" id="ARBA00004245"/>
    </source>
</evidence>
<dbReference type="Proteomes" id="UP000650467">
    <property type="component" value="Unassembled WGS sequence"/>
</dbReference>
<comment type="function">
    <text evidence="6">Functions as component of the Arp2/3 complex which is involved in regulation of actin polymerization and together with an activating nucleation-promoting factor (NPF) mediates the formation of branched actin networks.</text>
</comment>
<dbReference type="PANTHER" id="PTHR12391">
    <property type="entry name" value="ARP2/3 COMPLEX 21 KD SUBUNIT"/>
    <property type="match status" value="1"/>
</dbReference>
<dbReference type="GO" id="GO:0034314">
    <property type="term" value="P:Arp2/3 complex-mediated actin nucleation"/>
    <property type="evidence" value="ECO:0007669"/>
    <property type="project" value="UniProtKB-UniRule"/>
</dbReference>
<dbReference type="AlphaFoldDB" id="A0A835VWI8"/>
<dbReference type="EMBL" id="JAEHOC010000036">
    <property type="protein sequence ID" value="KAG2428129.1"/>
    <property type="molecule type" value="Genomic_DNA"/>
</dbReference>
<dbReference type="InterPro" id="IPR007204">
    <property type="entry name" value="ARPC3"/>
</dbReference>
<evidence type="ECO:0000256" key="5">
    <source>
        <dbReference type="ARBA" id="ARBA00023212"/>
    </source>
</evidence>
<dbReference type="GO" id="GO:0005885">
    <property type="term" value="C:Arp2/3 protein complex"/>
    <property type="evidence" value="ECO:0007669"/>
    <property type="project" value="UniProtKB-UniRule"/>
</dbReference>
<name>A0A835VWI8_CHLIN</name>
<evidence type="ECO:0000256" key="6">
    <source>
        <dbReference type="PIRNR" id="PIRNR016315"/>
    </source>
</evidence>
<comment type="subunit">
    <text evidence="6">Component of the Arp2/3 complex.</text>
</comment>
<keyword evidence="3 6" id="KW-0963">Cytoplasm</keyword>
<comment type="subcellular location">
    <subcellularLocation>
        <location evidence="1 6">Cytoplasm</location>
        <location evidence="1 6">Cytoskeleton</location>
    </subcellularLocation>
</comment>
<accession>A0A835VWI8</accession>